<dbReference type="SUPFAM" id="SSF55979">
    <property type="entry name" value="DNA clamp"/>
    <property type="match status" value="2"/>
</dbReference>
<dbReference type="PANTHER" id="PTHR30478:SF0">
    <property type="entry name" value="BETA SLIDING CLAMP"/>
    <property type="match status" value="1"/>
</dbReference>
<sequence>MVTTDGRKLAFYKCLIKKEETIKVNIPPKALRTLIGYIGDEQFDIDIKYDETKIGFYLKDTTIIARLIEEVFPDYKQVIPKDNKKVLEISRKELLNALKTVSIYADSTSHLVSLDIEPKTLRVYTETELGSGEEHLQCTFNEKSITVNFNASYLSEILRNLDEEIVAFYINTPKTAVILTHKKKKKEELIYLLMPIITS</sequence>
<dbReference type="GO" id="GO:0009360">
    <property type="term" value="C:DNA polymerase III complex"/>
    <property type="evidence" value="ECO:0007669"/>
    <property type="project" value="InterPro"/>
</dbReference>
<protein>
    <recommendedName>
        <fullName evidence="12">DNA polymerase III beta sliding clamp C-terminal domain-containing protein</fullName>
    </recommendedName>
</protein>
<keyword evidence="6" id="KW-0235">DNA replication</keyword>
<evidence type="ECO:0000256" key="2">
    <source>
        <dbReference type="ARBA" id="ARBA00010752"/>
    </source>
</evidence>
<dbReference type="Pfam" id="PF02767">
    <property type="entry name" value="DNA_pol3_beta_2"/>
    <property type="match status" value="1"/>
</dbReference>
<dbReference type="EMBL" id="BARU01008113">
    <property type="protein sequence ID" value="GAH36958.1"/>
    <property type="molecule type" value="Genomic_DNA"/>
</dbReference>
<evidence type="ECO:0000256" key="6">
    <source>
        <dbReference type="ARBA" id="ARBA00022705"/>
    </source>
</evidence>
<reference evidence="11" key="1">
    <citation type="journal article" date="2014" name="Front. Microbiol.">
        <title>High frequency of phylogenetically diverse reductive dehalogenase-homologous genes in deep subseafloor sedimentary metagenomes.</title>
        <authorList>
            <person name="Kawai M."/>
            <person name="Futagami T."/>
            <person name="Toyoda A."/>
            <person name="Takaki Y."/>
            <person name="Nishi S."/>
            <person name="Hori S."/>
            <person name="Arai W."/>
            <person name="Tsubouchi T."/>
            <person name="Morono Y."/>
            <person name="Uchiyama I."/>
            <person name="Ito T."/>
            <person name="Fujiyama A."/>
            <person name="Inagaki F."/>
            <person name="Takami H."/>
        </authorList>
    </citation>
    <scope>NUCLEOTIDE SEQUENCE</scope>
    <source>
        <strain evidence="11">Expedition CK06-06</strain>
    </source>
</reference>
<accession>X1GVF1</accession>
<evidence type="ECO:0000256" key="5">
    <source>
        <dbReference type="ARBA" id="ARBA00022695"/>
    </source>
</evidence>
<evidence type="ECO:0000313" key="11">
    <source>
        <dbReference type="EMBL" id="GAH36958.1"/>
    </source>
</evidence>
<keyword evidence="8" id="KW-0238">DNA-binding</keyword>
<keyword evidence="5" id="KW-0548">Nucleotidyltransferase</keyword>
<dbReference type="GO" id="GO:0006271">
    <property type="term" value="P:DNA strand elongation involved in DNA replication"/>
    <property type="evidence" value="ECO:0007669"/>
    <property type="project" value="TreeGrafter"/>
</dbReference>
<comment type="subcellular location">
    <subcellularLocation>
        <location evidence="1">Cytoplasm</location>
    </subcellularLocation>
</comment>
<dbReference type="InterPro" id="IPR046938">
    <property type="entry name" value="DNA_clamp_sf"/>
</dbReference>
<name>X1GVF1_9ZZZZ</name>
<dbReference type="SMART" id="SM00480">
    <property type="entry name" value="POL3Bc"/>
    <property type="match status" value="1"/>
</dbReference>
<keyword evidence="7" id="KW-0239">DNA-directed DNA polymerase</keyword>
<comment type="similarity">
    <text evidence="2">Belongs to the beta sliding clamp family.</text>
</comment>
<gene>
    <name evidence="11" type="ORF">S03H2_15937</name>
</gene>
<dbReference type="InterPro" id="IPR022635">
    <property type="entry name" value="DNA_polIII_beta_C"/>
</dbReference>
<dbReference type="CDD" id="cd00140">
    <property type="entry name" value="beta_clamp"/>
    <property type="match status" value="1"/>
</dbReference>
<dbReference type="Gene3D" id="3.70.10.10">
    <property type="match status" value="1"/>
</dbReference>
<dbReference type="GO" id="GO:0003677">
    <property type="term" value="F:DNA binding"/>
    <property type="evidence" value="ECO:0007669"/>
    <property type="project" value="UniProtKB-KW"/>
</dbReference>
<dbReference type="Gene3D" id="3.10.150.10">
    <property type="entry name" value="DNA Polymerase III, subunit A, domain 2"/>
    <property type="match status" value="1"/>
</dbReference>
<dbReference type="GO" id="GO:0005737">
    <property type="term" value="C:cytoplasm"/>
    <property type="evidence" value="ECO:0007669"/>
    <property type="project" value="UniProtKB-SubCell"/>
</dbReference>
<evidence type="ECO:0000259" key="9">
    <source>
        <dbReference type="Pfam" id="PF02767"/>
    </source>
</evidence>
<dbReference type="AlphaFoldDB" id="X1GVF1"/>
<dbReference type="GO" id="GO:0003887">
    <property type="term" value="F:DNA-directed DNA polymerase activity"/>
    <property type="evidence" value="ECO:0007669"/>
    <property type="project" value="UniProtKB-KW"/>
</dbReference>
<feature type="domain" description="DNA polymerase III beta sliding clamp central" evidence="9">
    <location>
        <begin position="1"/>
        <end position="74"/>
    </location>
</feature>
<dbReference type="PANTHER" id="PTHR30478">
    <property type="entry name" value="DNA POLYMERASE III SUBUNIT BETA"/>
    <property type="match status" value="1"/>
</dbReference>
<evidence type="ECO:0000256" key="3">
    <source>
        <dbReference type="ARBA" id="ARBA00022490"/>
    </source>
</evidence>
<organism evidence="11">
    <name type="scientific">marine sediment metagenome</name>
    <dbReference type="NCBI Taxonomy" id="412755"/>
    <lineage>
        <taxon>unclassified sequences</taxon>
        <taxon>metagenomes</taxon>
        <taxon>ecological metagenomes</taxon>
    </lineage>
</organism>
<evidence type="ECO:0000256" key="1">
    <source>
        <dbReference type="ARBA" id="ARBA00004496"/>
    </source>
</evidence>
<evidence type="ECO:0008006" key="12">
    <source>
        <dbReference type="Google" id="ProtNLM"/>
    </source>
</evidence>
<evidence type="ECO:0000259" key="10">
    <source>
        <dbReference type="Pfam" id="PF02768"/>
    </source>
</evidence>
<dbReference type="Pfam" id="PF02768">
    <property type="entry name" value="DNA_pol3_beta_3"/>
    <property type="match status" value="1"/>
</dbReference>
<evidence type="ECO:0000256" key="7">
    <source>
        <dbReference type="ARBA" id="ARBA00022932"/>
    </source>
</evidence>
<keyword evidence="4" id="KW-0808">Transferase</keyword>
<feature type="domain" description="DNA polymerase III beta sliding clamp C-terminal" evidence="10">
    <location>
        <begin position="76"/>
        <end position="195"/>
    </location>
</feature>
<comment type="caution">
    <text evidence="11">The sequence shown here is derived from an EMBL/GenBank/DDBJ whole genome shotgun (WGS) entry which is preliminary data.</text>
</comment>
<proteinExistence type="inferred from homology"/>
<evidence type="ECO:0000256" key="8">
    <source>
        <dbReference type="ARBA" id="ARBA00023125"/>
    </source>
</evidence>
<dbReference type="InterPro" id="IPR022637">
    <property type="entry name" value="DNA_polIII_beta_cen"/>
</dbReference>
<dbReference type="GO" id="GO:0008408">
    <property type="term" value="F:3'-5' exonuclease activity"/>
    <property type="evidence" value="ECO:0007669"/>
    <property type="project" value="InterPro"/>
</dbReference>
<keyword evidence="3" id="KW-0963">Cytoplasm</keyword>
<evidence type="ECO:0000256" key="4">
    <source>
        <dbReference type="ARBA" id="ARBA00022679"/>
    </source>
</evidence>
<dbReference type="InterPro" id="IPR001001">
    <property type="entry name" value="DNA_polIII_beta"/>
</dbReference>